<organism evidence="1 2">
    <name type="scientific">Hypoxylon rubiginosum</name>
    <dbReference type="NCBI Taxonomy" id="110542"/>
    <lineage>
        <taxon>Eukaryota</taxon>
        <taxon>Fungi</taxon>
        <taxon>Dikarya</taxon>
        <taxon>Ascomycota</taxon>
        <taxon>Pezizomycotina</taxon>
        <taxon>Sordariomycetes</taxon>
        <taxon>Xylariomycetidae</taxon>
        <taxon>Xylariales</taxon>
        <taxon>Hypoxylaceae</taxon>
        <taxon>Hypoxylon</taxon>
    </lineage>
</organism>
<dbReference type="EMBL" id="MU393479">
    <property type="protein sequence ID" value="KAI4864929.1"/>
    <property type="molecule type" value="Genomic_DNA"/>
</dbReference>
<dbReference type="Proteomes" id="UP001497700">
    <property type="component" value="Unassembled WGS sequence"/>
</dbReference>
<protein>
    <submittedName>
        <fullName evidence="1">P-loop containing nucleoside triphosphate hydrolase protein</fullName>
    </submittedName>
</protein>
<accession>A0ACB9Z1H1</accession>
<proteinExistence type="predicted"/>
<keyword evidence="1" id="KW-0378">Hydrolase</keyword>
<evidence type="ECO:0000313" key="2">
    <source>
        <dbReference type="Proteomes" id="UP001497700"/>
    </source>
</evidence>
<gene>
    <name evidence="1" type="ORF">F4820DRAFT_470070</name>
</gene>
<comment type="caution">
    <text evidence="1">The sequence shown here is derived from an EMBL/GenBank/DDBJ whole genome shotgun (WGS) entry which is preliminary data.</text>
</comment>
<name>A0ACB9Z1H1_9PEZI</name>
<sequence>MRKHNGPPEGHAKTMTTISNQPAIIHWESLCLDIKTRQGKRSILKDVDGWVKPGTLTALMGVTGAGKTTLLDVLAQRVNAGVVIGNMYVNGRSRGAGFQRRLGYVQQDDIHLPTATVREALQFSANLRQPCAVSRSDKMAYVESTIQLLNMEHYADAIIGLPGEGLNVEQRKTLSIAIEMAAKPELLLFLDEPTSSLDSQMAWSICTLLGKLAASGQTVLCTIHQPSSQKFSQGGASVMAYFERNGAPKFQKDDNPAEWILTVTQNEAQINAEGEIYSTWAETWYSSDEKRAVQSELARLRMKPQNTTEVLDARSNQEYTVPVLRQIPLVFKRMLQDQWRDPVYLYCKIALCICQALVNGISFYKTSHDAQGLVSLLFAISLMAQMFNSVSRLITLRFVGGRDLFEALFASWYYPTGLYLNGTAERSALAFILLWLFILWSGTFCQAFAAGFSQSETAVQVATLCFWLSIVFGG</sequence>
<evidence type="ECO:0000313" key="1">
    <source>
        <dbReference type="EMBL" id="KAI4864929.1"/>
    </source>
</evidence>
<reference evidence="1 2" key="1">
    <citation type="journal article" date="2022" name="New Phytol.">
        <title>Ecological generalism drives hyperdiversity of secondary metabolite gene clusters in xylarialean endophytes.</title>
        <authorList>
            <person name="Franco M.E.E."/>
            <person name="Wisecaver J.H."/>
            <person name="Arnold A.E."/>
            <person name="Ju Y.M."/>
            <person name="Slot J.C."/>
            <person name="Ahrendt S."/>
            <person name="Moore L.P."/>
            <person name="Eastman K.E."/>
            <person name="Scott K."/>
            <person name="Konkel Z."/>
            <person name="Mondo S.J."/>
            <person name="Kuo A."/>
            <person name="Hayes R.D."/>
            <person name="Haridas S."/>
            <person name="Andreopoulos B."/>
            <person name="Riley R."/>
            <person name="LaButti K."/>
            <person name="Pangilinan J."/>
            <person name="Lipzen A."/>
            <person name="Amirebrahimi M."/>
            <person name="Yan J."/>
            <person name="Adam C."/>
            <person name="Keymanesh K."/>
            <person name="Ng V."/>
            <person name="Louie K."/>
            <person name="Northen T."/>
            <person name="Drula E."/>
            <person name="Henrissat B."/>
            <person name="Hsieh H.M."/>
            <person name="Youens-Clark K."/>
            <person name="Lutzoni F."/>
            <person name="Miadlikowska J."/>
            <person name="Eastwood D.C."/>
            <person name="Hamelin R.C."/>
            <person name="Grigoriev I.V."/>
            <person name="U'Ren J.M."/>
        </authorList>
    </citation>
    <scope>NUCLEOTIDE SEQUENCE [LARGE SCALE GENOMIC DNA]</scope>
    <source>
        <strain evidence="1 2">CBS 119005</strain>
    </source>
</reference>
<keyword evidence="2" id="KW-1185">Reference proteome</keyword>